<dbReference type="EMBL" id="JAUHPX010000004">
    <property type="protein sequence ID" value="MDN4488233.1"/>
    <property type="molecule type" value="Genomic_DNA"/>
</dbReference>
<dbReference type="Proteomes" id="UP001172737">
    <property type="component" value="Unassembled WGS sequence"/>
</dbReference>
<keyword evidence="1" id="KW-0732">Signal</keyword>
<proteinExistence type="predicted"/>
<dbReference type="GO" id="GO:0016787">
    <property type="term" value="F:hydrolase activity"/>
    <property type="evidence" value="ECO:0007669"/>
    <property type="project" value="UniProtKB-KW"/>
</dbReference>
<feature type="domain" description="SGNH hydrolase-type esterase" evidence="2">
    <location>
        <begin position="41"/>
        <end position="198"/>
    </location>
</feature>
<dbReference type="RefSeq" id="WP_301118919.1">
    <property type="nucleotide sequence ID" value="NZ_JAUHPX010000004.1"/>
</dbReference>
<feature type="signal peptide" evidence="1">
    <location>
        <begin position="1"/>
        <end position="20"/>
    </location>
</feature>
<dbReference type="PROSITE" id="PS51257">
    <property type="entry name" value="PROKAR_LIPOPROTEIN"/>
    <property type="match status" value="1"/>
</dbReference>
<name>A0AAW7M163_9MICO</name>
<dbReference type="SUPFAM" id="SSF52266">
    <property type="entry name" value="SGNH hydrolase"/>
    <property type="match status" value="1"/>
</dbReference>
<dbReference type="Pfam" id="PF13472">
    <property type="entry name" value="Lipase_GDSL_2"/>
    <property type="match status" value="1"/>
</dbReference>
<evidence type="ECO:0000259" key="2">
    <source>
        <dbReference type="Pfam" id="PF13472"/>
    </source>
</evidence>
<feature type="chain" id="PRO_5043667192" evidence="1">
    <location>
        <begin position="21"/>
        <end position="212"/>
    </location>
</feature>
<dbReference type="InterPro" id="IPR036514">
    <property type="entry name" value="SGNH_hydro_sf"/>
</dbReference>
<dbReference type="AlphaFoldDB" id="A0AAW7M163"/>
<accession>A0AAW7M163</accession>
<gene>
    <name evidence="3" type="ORF">QQX10_08640</name>
</gene>
<reference evidence="3" key="1">
    <citation type="submission" date="2023-06" db="EMBL/GenBank/DDBJ databases">
        <title>Sysu t00039.</title>
        <authorList>
            <person name="Gao L."/>
            <person name="Fang B.-Z."/>
            <person name="Li W.-J."/>
        </authorList>
    </citation>
    <scope>NUCLEOTIDE SEQUENCE</scope>
    <source>
        <strain evidence="3">SYSU T00039</strain>
    </source>
</reference>
<dbReference type="InterPro" id="IPR013830">
    <property type="entry name" value="SGNH_hydro"/>
</dbReference>
<evidence type="ECO:0000256" key="1">
    <source>
        <dbReference type="SAM" id="SignalP"/>
    </source>
</evidence>
<protein>
    <submittedName>
        <fullName evidence="3">SGNH/GDSL hydrolase family protein</fullName>
    </submittedName>
</protein>
<sequence>MRTMAAAGALAAMLVACAPADPGGATPGPSAASSPLRVAVVGDSLSFGDSSVFTQEGLGEGSYLFWALGDDALLAGGTAVPGATSLHQLERVTPVEADVLILALGTNDLAWGLPFEETASALVSIAGVVAAPRVLLLSIPPIADDYGLDTTAYNRSLRALAGEQGWEWVDAAAAIREGAAWAPGATDDGVHYTVAAARKVGEAVGEALRSDS</sequence>
<dbReference type="Gene3D" id="3.40.50.1110">
    <property type="entry name" value="SGNH hydrolase"/>
    <property type="match status" value="1"/>
</dbReference>
<organism evidence="3 4">
    <name type="scientific">Demequina lignilytica</name>
    <dbReference type="NCBI Taxonomy" id="3051663"/>
    <lineage>
        <taxon>Bacteria</taxon>
        <taxon>Bacillati</taxon>
        <taxon>Actinomycetota</taxon>
        <taxon>Actinomycetes</taxon>
        <taxon>Micrococcales</taxon>
        <taxon>Demequinaceae</taxon>
        <taxon>Demequina</taxon>
    </lineage>
</organism>
<keyword evidence="4" id="KW-1185">Reference proteome</keyword>
<keyword evidence="3" id="KW-0378">Hydrolase</keyword>
<evidence type="ECO:0000313" key="4">
    <source>
        <dbReference type="Proteomes" id="UP001172737"/>
    </source>
</evidence>
<dbReference type="CDD" id="cd00229">
    <property type="entry name" value="SGNH_hydrolase"/>
    <property type="match status" value="1"/>
</dbReference>
<comment type="caution">
    <text evidence="3">The sequence shown here is derived from an EMBL/GenBank/DDBJ whole genome shotgun (WGS) entry which is preliminary data.</text>
</comment>
<evidence type="ECO:0000313" key="3">
    <source>
        <dbReference type="EMBL" id="MDN4488233.1"/>
    </source>
</evidence>